<proteinExistence type="predicted"/>
<evidence type="ECO:0000256" key="2">
    <source>
        <dbReference type="ARBA" id="ARBA00022475"/>
    </source>
</evidence>
<comment type="subcellular location">
    <subcellularLocation>
        <location evidence="1">Cell membrane</location>
        <topology evidence="1">Multi-pass membrane protein</topology>
    </subcellularLocation>
</comment>
<evidence type="ECO:0000256" key="5">
    <source>
        <dbReference type="ARBA" id="ARBA00023136"/>
    </source>
</evidence>
<protein>
    <submittedName>
        <fullName evidence="7">CidA/LrgA family protein</fullName>
    </submittedName>
</protein>
<accession>A0A975CJW9</accession>
<dbReference type="Pfam" id="PF03788">
    <property type="entry name" value="LrgA"/>
    <property type="match status" value="1"/>
</dbReference>
<feature type="transmembrane region" description="Helical" evidence="6">
    <location>
        <begin position="31"/>
        <end position="47"/>
    </location>
</feature>
<evidence type="ECO:0000256" key="3">
    <source>
        <dbReference type="ARBA" id="ARBA00022692"/>
    </source>
</evidence>
<keyword evidence="3 6" id="KW-0812">Transmembrane</keyword>
<reference evidence="7" key="1">
    <citation type="submission" date="2021-03" db="EMBL/GenBank/DDBJ databases">
        <title>Ottowia sp. 27C isolated from the cloaca of a Giant Asian pond turtle (Heosemys grandis).</title>
        <authorList>
            <person name="Spergser J."/>
            <person name="Busse H.-J."/>
        </authorList>
    </citation>
    <scope>NUCLEOTIDE SEQUENCE</scope>
    <source>
        <strain evidence="7">27C</strain>
    </source>
</reference>
<evidence type="ECO:0000313" key="7">
    <source>
        <dbReference type="EMBL" id="QTD45539.1"/>
    </source>
</evidence>
<feature type="transmembrane region" description="Helical" evidence="6">
    <location>
        <begin position="59"/>
        <end position="79"/>
    </location>
</feature>
<dbReference type="EMBL" id="CP071796">
    <property type="protein sequence ID" value="QTD45539.1"/>
    <property type="molecule type" value="Genomic_DNA"/>
</dbReference>
<dbReference type="PANTHER" id="PTHR33931">
    <property type="entry name" value="HOLIN-LIKE PROTEIN CIDA-RELATED"/>
    <property type="match status" value="1"/>
</dbReference>
<keyword evidence="2" id="KW-1003">Cell membrane</keyword>
<evidence type="ECO:0000313" key="8">
    <source>
        <dbReference type="Proteomes" id="UP000663903"/>
    </source>
</evidence>
<dbReference type="Proteomes" id="UP000663903">
    <property type="component" value="Chromosome"/>
</dbReference>
<dbReference type="InterPro" id="IPR005538">
    <property type="entry name" value="LrgA/CidA"/>
</dbReference>
<dbReference type="AlphaFoldDB" id="A0A975CJW9"/>
<keyword evidence="4 6" id="KW-1133">Transmembrane helix</keyword>
<keyword evidence="5 6" id="KW-0472">Membrane</keyword>
<dbReference type="PANTHER" id="PTHR33931:SF2">
    <property type="entry name" value="HOLIN-LIKE PROTEIN CIDA"/>
    <property type="match status" value="1"/>
</dbReference>
<name>A0A975CJW9_9BURK</name>
<organism evidence="7 8">
    <name type="scientific">Ottowia testudinis</name>
    <dbReference type="NCBI Taxonomy" id="2816950"/>
    <lineage>
        <taxon>Bacteria</taxon>
        <taxon>Pseudomonadati</taxon>
        <taxon>Pseudomonadota</taxon>
        <taxon>Betaproteobacteria</taxon>
        <taxon>Burkholderiales</taxon>
        <taxon>Comamonadaceae</taxon>
        <taxon>Ottowia</taxon>
    </lineage>
</organism>
<evidence type="ECO:0000256" key="6">
    <source>
        <dbReference type="SAM" id="Phobius"/>
    </source>
</evidence>
<keyword evidence="8" id="KW-1185">Reference proteome</keyword>
<gene>
    <name evidence="7" type="ORF">J1M35_01005</name>
</gene>
<evidence type="ECO:0000256" key="4">
    <source>
        <dbReference type="ARBA" id="ARBA00022989"/>
    </source>
</evidence>
<dbReference type="KEGG" id="otd:J1M35_01005"/>
<sequence length="128" mass="13430">MEALRGLAWLLVLQLADEVLARAFSLPLPGPVIGMLLLMPALGWRPLREPVAGVARFLLAHLSLLFVPVGVGVITHLGVLQQYGLKLMAVIAVSTWVGLAVSALALRALMPARAADTADAPVAEPPDA</sequence>
<dbReference type="GO" id="GO:0005886">
    <property type="term" value="C:plasma membrane"/>
    <property type="evidence" value="ECO:0007669"/>
    <property type="project" value="UniProtKB-SubCell"/>
</dbReference>
<feature type="transmembrane region" description="Helical" evidence="6">
    <location>
        <begin position="85"/>
        <end position="106"/>
    </location>
</feature>
<evidence type="ECO:0000256" key="1">
    <source>
        <dbReference type="ARBA" id="ARBA00004651"/>
    </source>
</evidence>
<dbReference type="RefSeq" id="WP_208009287.1">
    <property type="nucleotide sequence ID" value="NZ_CP071796.1"/>
</dbReference>